<accession>A0ABD3NJN9</accession>
<dbReference type="Proteomes" id="UP001530315">
    <property type="component" value="Unassembled WGS sequence"/>
</dbReference>
<comment type="caution">
    <text evidence="1">The sequence shown here is derived from an EMBL/GenBank/DDBJ whole genome shotgun (WGS) entry which is preliminary data.</text>
</comment>
<proteinExistence type="predicted"/>
<organism evidence="1 2">
    <name type="scientific">Stephanodiscus triporus</name>
    <dbReference type="NCBI Taxonomy" id="2934178"/>
    <lineage>
        <taxon>Eukaryota</taxon>
        <taxon>Sar</taxon>
        <taxon>Stramenopiles</taxon>
        <taxon>Ochrophyta</taxon>
        <taxon>Bacillariophyta</taxon>
        <taxon>Coscinodiscophyceae</taxon>
        <taxon>Thalassiosirophycidae</taxon>
        <taxon>Stephanodiscales</taxon>
        <taxon>Stephanodiscaceae</taxon>
        <taxon>Stephanodiscus</taxon>
    </lineage>
</organism>
<sequence>MTKNSMARLHPLRDYIRQNVADLRSSPCLLISSAPPPPGGTSAQQDDPRVRAFVERNEQHLALEFNLRAVTCRVSSAFPTSTSLDEAVSLAKRAGLKGAGGEGRGGGPPGQGVIVGMGSGAAMDLAKAVADAMFGNISTREGGDGNDDDDGTDPAAGSASLVLAPCTIGGVWAASSNSSISLLDTKEEMLLPYLPPPWRNNLAPARRNGTVVTMDPYMYLAMPPLYTPFLPVKRSEYTRAPTMAHVAAAALAIMLDLARTLDAVANAGRENNAVDIHNHVAKEIKDVTSLFTSVLELATCVAKNVGGDDGADYAKLAQRHLLDAIPRLSSVVERSSFLANVPLTTAGTLPQKLANSLLPTYFPQCHLITFLASTLPGLCDLLSESLPVDGNGSMVGVVATSITEHGDAIDAVRMSSLSSWASRVTMEAGLPSMASLAYGTPDVNTLVGKLDSYEALMASFSGGVTHGRVRDDQWLMEDVLRRSLLR</sequence>
<evidence type="ECO:0000313" key="1">
    <source>
        <dbReference type="EMBL" id="KAL3776105.1"/>
    </source>
</evidence>
<protein>
    <submittedName>
        <fullName evidence="1">Uncharacterized protein</fullName>
    </submittedName>
</protein>
<dbReference type="AlphaFoldDB" id="A0ABD3NJN9"/>
<gene>
    <name evidence="1" type="ORF">ACHAW5_002757</name>
</gene>
<keyword evidence="2" id="KW-1185">Reference proteome</keyword>
<evidence type="ECO:0000313" key="2">
    <source>
        <dbReference type="Proteomes" id="UP001530315"/>
    </source>
</evidence>
<reference evidence="1 2" key="1">
    <citation type="submission" date="2024-10" db="EMBL/GenBank/DDBJ databases">
        <title>Updated reference genomes for cyclostephanoid diatoms.</title>
        <authorList>
            <person name="Roberts W.R."/>
            <person name="Alverson A.J."/>
        </authorList>
    </citation>
    <scope>NUCLEOTIDE SEQUENCE [LARGE SCALE GENOMIC DNA]</scope>
    <source>
        <strain evidence="1 2">AJA276-08</strain>
    </source>
</reference>
<name>A0ABD3NJN9_9STRA</name>
<dbReference type="EMBL" id="JALLAZ020001371">
    <property type="protein sequence ID" value="KAL3776105.1"/>
    <property type="molecule type" value="Genomic_DNA"/>
</dbReference>